<evidence type="ECO:0000313" key="2">
    <source>
        <dbReference type="EMBL" id="NXN77841.1"/>
    </source>
</evidence>
<protein>
    <submittedName>
        <fullName evidence="2">POK9 protein</fullName>
    </submittedName>
</protein>
<evidence type="ECO:0000256" key="1">
    <source>
        <dbReference type="SAM" id="MobiDB-lite"/>
    </source>
</evidence>
<gene>
    <name evidence="2" type="primary">Ervk9_0</name>
    <name evidence="2" type="ORF">BOMGAR_R15229</name>
</gene>
<feature type="compositionally biased region" description="Low complexity" evidence="1">
    <location>
        <begin position="82"/>
        <end position="99"/>
    </location>
</feature>
<dbReference type="OrthoDB" id="9386882at2759"/>
<evidence type="ECO:0000313" key="3">
    <source>
        <dbReference type="Proteomes" id="UP000532545"/>
    </source>
</evidence>
<name>A0A7L1LRU3_BOMGA</name>
<accession>A0A7L1LRU3</accession>
<feature type="non-terminal residue" evidence="2">
    <location>
        <position position="108"/>
    </location>
</feature>
<reference evidence="2 3" key="1">
    <citation type="submission" date="2019-09" db="EMBL/GenBank/DDBJ databases">
        <title>Bird 10,000 Genomes (B10K) Project - Family phase.</title>
        <authorList>
            <person name="Zhang G."/>
        </authorList>
    </citation>
    <scope>NUCLEOTIDE SEQUENCE [LARGE SCALE GENOMIC DNA]</scope>
    <source>
        <strain evidence="2">B10K-DU-002-23</strain>
        <tissue evidence="2">Muscle</tissue>
    </source>
</reference>
<sequence length="108" mass="11819">MAAAFAALKGSSVIPGVCSNCSKPSHLKKDCFVHKGAKPKAPDVCPRCPKDHNFANMYHSKYDSEGHPMQGNQTHREGRHCMQTQMPQPTPQMSLLQTPSRGSPQVFA</sequence>
<feature type="region of interest" description="Disordered" evidence="1">
    <location>
        <begin position="59"/>
        <end position="108"/>
    </location>
</feature>
<dbReference type="EMBL" id="VXBU01001334">
    <property type="protein sequence ID" value="NXN77841.1"/>
    <property type="molecule type" value="Genomic_DNA"/>
</dbReference>
<dbReference type="AlphaFoldDB" id="A0A7L1LRU3"/>
<proteinExistence type="predicted"/>
<organism evidence="2 3">
    <name type="scientific">Bombycilla garrulus</name>
    <name type="common">Bohemian waxwing</name>
    <name type="synonym">Lanius garrulus</name>
    <dbReference type="NCBI Taxonomy" id="125297"/>
    <lineage>
        <taxon>Eukaryota</taxon>
        <taxon>Metazoa</taxon>
        <taxon>Chordata</taxon>
        <taxon>Craniata</taxon>
        <taxon>Vertebrata</taxon>
        <taxon>Euteleostomi</taxon>
        <taxon>Archelosauria</taxon>
        <taxon>Archosauria</taxon>
        <taxon>Dinosauria</taxon>
        <taxon>Saurischia</taxon>
        <taxon>Theropoda</taxon>
        <taxon>Coelurosauria</taxon>
        <taxon>Aves</taxon>
        <taxon>Neognathae</taxon>
        <taxon>Neoaves</taxon>
        <taxon>Telluraves</taxon>
        <taxon>Australaves</taxon>
        <taxon>Passeriformes</taxon>
        <taxon>Bombycillidae</taxon>
        <taxon>Bombycilla</taxon>
    </lineage>
</organism>
<dbReference type="Proteomes" id="UP000532545">
    <property type="component" value="Unassembled WGS sequence"/>
</dbReference>
<keyword evidence="3" id="KW-1185">Reference proteome</keyword>
<comment type="caution">
    <text evidence="2">The sequence shown here is derived from an EMBL/GenBank/DDBJ whole genome shotgun (WGS) entry which is preliminary data.</text>
</comment>
<feature type="non-terminal residue" evidence="2">
    <location>
        <position position="1"/>
    </location>
</feature>